<feature type="binding site" evidence="4">
    <location>
        <position position="94"/>
    </location>
    <ligand>
        <name>a divalent metal cation</name>
        <dbReference type="ChEBI" id="CHEBI:60240"/>
        <label>1</label>
    </ligand>
</feature>
<dbReference type="SUPFAM" id="SSF51556">
    <property type="entry name" value="Metallo-dependent hydrolases"/>
    <property type="match status" value="1"/>
</dbReference>
<dbReference type="GO" id="GO:0016788">
    <property type="term" value="F:hydrolase activity, acting on ester bonds"/>
    <property type="evidence" value="ECO:0007669"/>
    <property type="project" value="InterPro"/>
</dbReference>
<feature type="binding site" evidence="4">
    <location>
        <position position="204"/>
    </location>
    <ligand>
        <name>a divalent metal cation</name>
        <dbReference type="ChEBI" id="CHEBI:60240"/>
        <label>1</label>
    </ligand>
</feature>
<evidence type="ECO:0000256" key="4">
    <source>
        <dbReference type="PIRSR" id="PIRSR005902-1"/>
    </source>
</evidence>
<dbReference type="InterPro" id="IPR018228">
    <property type="entry name" value="DNase_TatD-rel_CS"/>
</dbReference>
<dbReference type="InterPro" id="IPR032466">
    <property type="entry name" value="Metal_Hydrolase"/>
</dbReference>
<organism evidence="5 6">
    <name type="scientific">Arsenophonus nasoniae</name>
    <name type="common">son-killer infecting Nasonia vitripennis</name>
    <dbReference type="NCBI Taxonomy" id="638"/>
    <lineage>
        <taxon>Bacteria</taxon>
        <taxon>Pseudomonadati</taxon>
        <taxon>Pseudomonadota</taxon>
        <taxon>Gammaproteobacteria</taxon>
        <taxon>Enterobacterales</taxon>
        <taxon>Morganellaceae</taxon>
        <taxon>Arsenophonus</taxon>
    </lineage>
</organism>
<dbReference type="PROSITE" id="PS01091">
    <property type="entry name" value="TATD_3"/>
    <property type="match status" value="1"/>
</dbReference>
<dbReference type="Gene3D" id="3.20.20.140">
    <property type="entry name" value="Metal-dependent hydrolases"/>
    <property type="match status" value="1"/>
</dbReference>
<proteinExistence type="inferred from homology"/>
<feature type="binding site" evidence="4">
    <location>
        <position position="130"/>
    </location>
    <ligand>
        <name>a divalent metal cation</name>
        <dbReference type="ChEBI" id="CHEBI:60240"/>
        <label>2</label>
    </ligand>
</feature>
<dbReference type="Proteomes" id="UP001177597">
    <property type="component" value="Chromosome"/>
</dbReference>
<dbReference type="Pfam" id="PF01026">
    <property type="entry name" value="TatD_DNase"/>
    <property type="match status" value="1"/>
</dbReference>
<feature type="binding site" evidence="4">
    <location>
        <position position="154"/>
    </location>
    <ligand>
        <name>a divalent metal cation</name>
        <dbReference type="ChEBI" id="CHEBI:60240"/>
        <label>2</label>
    </ligand>
</feature>
<evidence type="ECO:0000313" key="6">
    <source>
        <dbReference type="Proteomes" id="UP001177597"/>
    </source>
</evidence>
<name>A0AA95K358_9GAMM</name>
<feature type="binding site" evidence="4">
    <location>
        <position position="6"/>
    </location>
    <ligand>
        <name>a divalent metal cation</name>
        <dbReference type="ChEBI" id="CHEBI:60240"/>
        <label>1</label>
    </ligand>
</feature>
<dbReference type="FunFam" id="3.20.20.140:FF:000005">
    <property type="entry name" value="TatD family hydrolase"/>
    <property type="match status" value="1"/>
</dbReference>
<gene>
    <name evidence="5" type="ORF">QE207_13325</name>
</gene>
<dbReference type="PROSITE" id="PS01137">
    <property type="entry name" value="TATD_1"/>
    <property type="match status" value="1"/>
</dbReference>
<protein>
    <submittedName>
        <fullName evidence="5">TatD family hydrolase</fullName>
    </submittedName>
</protein>
<dbReference type="InterPro" id="IPR001130">
    <property type="entry name" value="TatD-like"/>
</dbReference>
<sequence>MFVDTHCHFDFPPFIHDIEDSFLHAAKVGVTDIIIPSVGIENLERVYLLAQQHPHLYAALGFHPLYIANYVPEHFTELVALLQQNSNKCVAIGEIGLDYFVTNAVVKQQQTLLIQQLKLAKQYELPVILHSRKSHDQLAALLRRFDVPKKGVIHGFSGSLSQANAFIQLGYFIGIGGVITYERAKKTRAVVAQLPLRSLVLETDAPDMPLAGFQGQINRLERIRLVFEALCNLRQESTEEIAGQLYNNSLQLFNIKKGRHNMS</sequence>
<evidence type="ECO:0000256" key="3">
    <source>
        <dbReference type="ARBA" id="ARBA00022801"/>
    </source>
</evidence>
<dbReference type="GO" id="GO:0046872">
    <property type="term" value="F:metal ion binding"/>
    <property type="evidence" value="ECO:0007669"/>
    <property type="project" value="UniProtKB-KW"/>
</dbReference>
<dbReference type="PIRSF" id="PIRSF005902">
    <property type="entry name" value="DNase_TatD"/>
    <property type="match status" value="1"/>
</dbReference>
<dbReference type="CDD" id="cd01310">
    <property type="entry name" value="TatD_DNAse"/>
    <property type="match status" value="1"/>
</dbReference>
<keyword evidence="3 5" id="KW-0378">Hydrolase</keyword>
<keyword evidence="2 4" id="KW-0479">Metal-binding</keyword>
<evidence type="ECO:0000313" key="5">
    <source>
        <dbReference type="EMBL" id="WGL94680.1"/>
    </source>
</evidence>
<dbReference type="PANTHER" id="PTHR46124:SF3">
    <property type="entry name" value="HYDROLASE"/>
    <property type="match status" value="1"/>
</dbReference>
<dbReference type="PANTHER" id="PTHR46124">
    <property type="entry name" value="D-AMINOACYL-TRNA DEACYLASE"/>
    <property type="match status" value="1"/>
</dbReference>
<dbReference type="AlphaFoldDB" id="A0AA95K358"/>
<comment type="similarity">
    <text evidence="1">Belongs to the metallo-dependent hydrolases superfamily. TatD-type hydrolase family.</text>
</comment>
<accession>A0AA95K358</accession>
<evidence type="ECO:0000256" key="2">
    <source>
        <dbReference type="ARBA" id="ARBA00022723"/>
    </source>
</evidence>
<feature type="binding site" evidence="4">
    <location>
        <position position="8"/>
    </location>
    <ligand>
        <name>a divalent metal cation</name>
        <dbReference type="ChEBI" id="CHEBI:60240"/>
        <label>1</label>
    </ligand>
</feature>
<dbReference type="GO" id="GO:0005829">
    <property type="term" value="C:cytosol"/>
    <property type="evidence" value="ECO:0007669"/>
    <property type="project" value="TreeGrafter"/>
</dbReference>
<reference evidence="5" key="1">
    <citation type="submission" date="2023-04" db="EMBL/GenBank/DDBJ databases">
        <title>Genome dynamics across the evolutionary transition to endosymbiosis.</title>
        <authorList>
            <person name="Siozios S."/>
            <person name="Nadal-Jimenez P."/>
            <person name="Azagi T."/>
            <person name="Sprong H."/>
            <person name="Frost C.L."/>
            <person name="Parratt S.R."/>
            <person name="Taylor G."/>
            <person name="Brettell L."/>
            <person name="Lew K.C."/>
            <person name="Croft L."/>
            <person name="King K.C."/>
            <person name="Brockhurst M.A."/>
            <person name="Hypsa V."/>
            <person name="Novakova E."/>
            <person name="Darby A.C."/>
            <person name="Hurst G.D.D."/>
        </authorList>
    </citation>
    <scope>NUCLEOTIDE SEQUENCE</scope>
    <source>
        <strain evidence="5">AIh</strain>
    </source>
</reference>
<dbReference type="EMBL" id="CP123498">
    <property type="protein sequence ID" value="WGL94680.1"/>
    <property type="molecule type" value="Genomic_DNA"/>
</dbReference>
<evidence type="ECO:0000256" key="1">
    <source>
        <dbReference type="ARBA" id="ARBA00009275"/>
    </source>
</evidence>
<dbReference type="RefSeq" id="WP_280628890.1">
    <property type="nucleotide sequence ID" value="NZ_CP123498.1"/>
</dbReference>